<protein>
    <submittedName>
        <fullName evidence="1">Uncharacterized protein</fullName>
    </submittedName>
</protein>
<dbReference type="AlphaFoldDB" id="A0A1H2LK13"/>
<organism evidence="1 2">
    <name type="scientific">Pseudomonas sihuiensis</name>
    <dbReference type="NCBI Taxonomy" id="1274359"/>
    <lineage>
        <taxon>Bacteria</taxon>
        <taxon>Pseudomonadati</taxon>
        <taxon>Pseudomonadota</taxon>
        <taxon>Gammaproteobacteria</taxon>
        <taxon>Pseudomonadales</taxon>
        <taxon>Pseudomonadaceae</taxon>
        <taxon>Pseudomonas</taxon>
    </lineage>
</organism>
<sequence length="93" mass="11292">MTRLLNSDEAKFLLFTIEHRHNSKKKKKYFADYGEINIRAYFDFIKEFGYHNTLDKQSFAEFRDVLADIYVKNPERQEYAIYLRSKLEDDLNI</sequence>
<evidence type="ECO:0000313" key="2">
    <source>
        <dbReference type="Proteomes" id="UP000198675"/>
    </source>
</evidence>
<accession>A0A1H2LK13</accession>
<evidence type="ECO:0000313" key="1">
    <source>
        <dbReference type="EMBL" id="SDU81134.1"/>
    </source>
</evidence>
<dbReference type="EMBL" id="LT629797">
    <property type="protein sequence ID" value="SDU81134.1"/>
    <property type="molecule type" value="Genomic_DNA"/>
</dbReference>
<name>A0A1H2LK13_9PSED</name>
<dbReference type="GeneID" id="83642248"/>
<dbReference type="RefSeq" id="WP_021219112.1">
    <property type="nucleotide sequence ID" value="NZ_LT629797.1"/>
</dbReference>
<keyword evidence="2" id="KW-1185">Reference proteome</keyword>
<reference evidence="2" key="1">
    <citation type="submission" date="2016-10" db="EMBL/GenBank/DDBJ databases">
        <authorList>
            <person name="Varghese N."/>
            <person name="Submissions S."/>
        </authorList>
    </citation>
    <scope>NUCLEOTIDE SEQUENCE [LARGE SCALE GENOMIC DNA]</scope>
    <source>
        <strain evidence="2">KCTC 32246</strain>
    </source>
</reference>
<dbReference type="Proteomes" id="UP000198675">
    <property type="component" value="Chromosome I"/>
</dbReference>
<gene>
    <name evidence="1" type="ORF">SAMN05216363_1709</name>
</gene>
<proteinExistence type="predicted"/>